<gene>
    <name evidence="3" type="ORF">KAK10_01550</name>
</gene>
<evidence type="ECO:0000313" key="3">
    <source>
        <dbReference type="EMBL" id="MCM2436619.1"/>
    </source>
</evidence>
<keyword evidence="4" id="KW-1185">Reference proteome</keyword>
<dbReference type="RefSeq" id="WP_205143069.1">
    <property type="nucleotide sequence ID" value="NZ_JAFBDN010000003.1"/>
</dbReference>
<keyword evidence="1" id="KW-0547">Nucleotide-binding</keyword>
<dbReference type="GO" id="GO:0016874">
    <property type="term" value="F:ligase activity"/>
    <property type="evidence" value="ECO:0007669"/>
    <property type="project" value="UniProtKB-KW"/>
</dbReference>
<dbReference type="Gene3D" id="3.30.470.20">
    <property type="entry name" value="ATP-grasp fold, B domain"/>
    <property type="match status" value="1"/>
</dbReference>
<keyword evidence="3" id="KW-0436">Ligase</keyword>
<evidence type="ECO:0000313" key="4">
    <source>
        <dbReference type="Proteomes" id="UP001057481"/>
    </source>
</evidence>
<dbReference type="InterPro" id="IPR011761">
    <property type="entry name" value="ATP-grasp"/>
</dbReference>
<proteinExistence type="predicted"/>
<protein>
    <submittedName>
        <fullName evidence="3">Carboxylate--amine ligase</fullName>
    </submittedName>
</protein>
<dbReference type="Proteomes" id="UP001057481">
    <property type="component" value="Unassembled WGS sequence"/>
</dbReference>
<organism evidence="3 4">
    <name type="scientific">Periweissella beninensis</name>
    <dbReference type="NCBI Taxonomy" id="504936"/>
    <lineage>
        <taxon>Bacteria</taxon>
        <taxon>Bacillati</taxon>
        <taxon>Bacillota</taxon>
        <taxon>Bacilli</taxon>
        <taxon>Lactobacillales</taxon>
        <taxon>Lactobacillaceae</taxon>
        <taxon>Periweissella</taxon>
    </lineage>
</organism>
<sequence length="408" mass="47384">MQHQVLFLGSDESIYGSAREIHEKYGVKSTIIAAANPLTATRDSQIVNIKIINGINDDPKFIKEMLKLGEKVKEQQQPTILIGSGDKYAALIAKHKHELSTYFVIPYVDYDQMIQLNHKESFEKIAAKYNLAMPATRRLSKADVTGDLHSDWGYPVILKSDNSVEWMDLWFVGHKKIYFINSDEELNKVIKLAYTNGYTGTFTMQDMIPGDDSFERNLTAYIDQNHKVRVISMGHALIEDPGPQGRGNHMAIMPDYNETIYQQYVNFLEDLKITGFVNFDLKYDQRDDTYKVFEMNVRLGRSNFWASLNGVNWMSYLIADYDGTLTNEPVLFANKNQTEWQVWLAITPRLFKKYARANAASQQALQLIAAGKYGYTYKYEADWNYRRFLNYWRANRNFSKYFEKYFKA</sequence>
<keyword evidence="1" id="KW-0067">ATP-binding</keyword>
<comment type="caution">
    <text evidence="3">The sequence shown here is derived from an EMBL/GenBank/DDBJ whole genome shotgun (WGS) entry which is preliminary data.</text>
</comment>
<evidence type="ECO:0000256" key="1">
    <source>
        <dbReference type="PROSITE-ProRule" id="PRU00409"/>
    </source>
</evidence>
<dbReference type="PROSITE" id="PS50975">
    <property type="entry name" value="ATP_GRASP"/>
    <property type="match status" value="1"/>
</dbReference>
<feature type="domain" description="ATP-grasp" evidence="2">
    <location>
        <begin position="123"/>
        <end position="322"/>
    </location>
</feature>
<dbReference type="EMBL" id="JAGMVS010000038">
    <property type="protein sequence ID" value="MCM2436619.1"/>
    <property type="molecule type" value="Genomic_DNA"/>
</dbReference>
<name>A0ABT0VFK1_9LACO</name>
<evidence type="ECO:0000259" key="2">
    <source>
        <dbReference type="PROSITE" id="PS50975"/>
    </source>
</evidence>
<dbReference type="SUPFAM" id="SSF56059">
    <property type="entry name" value="Glutathione synthetase ATP-binding domain-like"/>
    <property type="match status" value="1"/>
</dbReference>
<reference evidence="3" key="1">
    <citation type="submission" date="2021-04" db="EMBL/GenBank/DDBJ databases">
        <title>Taxonomic assessment of Weissella genus.</title>
        <authorList>
            <person name="Fanelli F."/>
            <person name="Chieffi D."/>
            <person name="Dell'Aquila A."/>
            <person name="Gyu-Sung C."/>
            <person name="Franz C.M.A.P."/>
            <person name="Fusco V."/>
        </authorList>
    </citation>
    <scope>NUCLEOTIDE SEQUENCE</scope>
    <source>
        <strain evidence="3">LMG 25373</strain>
    </source>
</reference>
<accession>A0ABT0VFK1</accession>